<dbReference type="GO" id="GO:0016811">
    <property type="term" value="F:hydrolase activity, acting on carbon-nitrogen (but not peptide) bonds, in linear amides"/>
    <property type="evidence" value="ECO:0007669"/>
    <property type="project" value="InterPro"/>
</dbReference>
<dbReference type="PANTHER" id="PTHR23088:SF27">
    <property type="entry name" value="DEAMINATED GLUTATHIONE AMIDASE"/>
    <property type="match status" value="1"/>
</dbReference>
<evidence type="ECO:0000313" key="4">
    <source>
        <dbReference type="EMBL" id="BDX08112.1"/>
    </source>
</evidence>
<comment type="similarity">
    <text evidence="1">Belongs to the carbon-nitrogen hydrolase superfamily. NIT1/NIT2 family.</text>
</comment>
<evidence type="ECO:0000256" key="2">
    <source>
        <dbReference type="ARBA" id="ARBA00022801"/>
    </source>
</evidence>
<feature type="domain" description="CN hydrolase" evidence="3">
    <location>
        <begin position="1"/>
        <end position="250"/>
    </location>
</feature>
<dbReference type="RefSeq" id="WP_338294195.1">
    <property type="nucleotide sequence ID" value="NZ_AP027272.1"/>
</dbReference>
<dbReference type="EMBL" id="AP027272">
    <property type="protein sequence ID" value="BDX08112.1"/>
    <property type="molecule type" value="Genomic_DNA"/>
</dbReference>
<dbReference type="InterPro" id="IPR003010">
    <property type="entry name" value="C-N_Hydrolase"/>
</dbReference>
<dbReference type="CDD" id="cd07572">
    <property type="entry name" value="nit"/>
    <property type="match status" value="1"/>
</dbReference>
<dbReference type="PANTHER" id="PTHR23088">
    <property type="entry name" value="NITRILASE-RELATED"/>
    <property type="match status" value="1"/>
</dbReference>
<sequence length="273" mass="30589">MAMIAAIQMTSEPDVDANFRQIRKALQGMEFEQPCLVVLPECFAWFGASDKSTLEQAEPFGEGVIQQRLIELAREFNIWLVSGTIPLRGEEPEKFTASSLVIDNHGQVIAHYQKIHMFDVEVADNTRSYKESRYTQAGNEVCVVPGTPFGTLGVAVCYDLRFPGLFDAMGEVDVLALPAAFTQKTGKAHWQPLLQARSIENQCYLVAANQSGVHANGRETWGHSCIYSPWGELLMETLESPGFIYSDVNFSYLEQIRATMPVKQQNRFRSKLV</sequence>
<reference evidence="4" key="1">
    <citation type="submission" date="2023-01" db="EMBL/GenBank/DDBJ databases">
        <title>Complete genome sequence of Planctobacterium marinum strain Dej080120_11.</title>
        <authorList>
            <person name="Ueki S."/>
            <person name="Maruyama F."/>
        </authorList>
    </citation>
    <scope>NUCLEOTIDE SEQUENCE</scope>
    <source>
        <strain evidence="4">Dej080120_11</strain>
    </source>
</reference>
<evidence type="ECO:0000313" key="5">
    <source>
        <dbReference type="Proteomes" id="UP001333710"/>
    </source>
</evidence>
<keyword evidence="5" id="KW-1185">Reference proteome</keyword>
<proteinExistence type="inferred from homology"/>
<gene>
    <name evidence="4" type="ORF">MACH26_36330</name>
</gene>
<organism evidence="4 5">
    <name type="scientific">Planctobacterium marinum</name>
    <dbReference type="NCBI Taxonomy" id="1631968"/>
    <lineage>
        <taxon>Bacteria</taxon>
        <taxon>Pseudomonadati</taxon>
        <taxon>Pseudomonadota</taxon>
        <taxon>Gammaproteobacteria</taxon>
        <taxon>Alteromonadales</taxon>
        <taxon>Alteromonadaceae</taxon>
        <taxon>Planctobacterium</taxon>
    </lineage>
</organism>
<evidence type="ECO:0000256" key="1">
    <source>
        <dbReference type="ARBA" id="ARBA00010613"/>
    </source>
</evidence>
<dbReference type="PROSITE" id="PS01227">
    <property type="entry name" value="UPF0012"/>
    <property type="match status" value="1"/>
</dbReference>
<dbReference type="InterPro" id="IPR036526">
    <property type="entry name" value="C-N_Hydrolase_sf"/>
</dbReference>
<evidence type="ECO:0000259" key="3">
    <source>
        <dbReference type="PROSITE" id="PS50263"/>
    </source>
</evidence>
<dbReference type="PROSITE" id="PS50263">
    <property type="entry name" value="CN_HYDROLASE"/>
    <property type="match status" value="1"/>
</dbReference>
<keyword evidence="2" id="KW-0378">Hydrolase</keyword>
<dbReference type="InterPro" id="IPR045254">
    <property type="entry name" value="Nit1/2_C-N_Hydrolase"/>
</dbReference>
<dbReference type="AlphaFoldDB" id="A0AA48HSW6"/>
<dbReference type="KEGG" id="pmaw:MACH26_36330"/>
<name>A0AA48HSW6_9ALTE</name>
<dbReference type="Proteomes" id="UP001333710">
    <property type="component" value="Chromosome"/>
</dbReference>
<accession>A0AA48HSW6</accession>
<dbReference type="InterPro" id="IPR001110">
    <property type="entry name" value="UPF0012_CS"/>
</dbReference>
<dbReference type="SUPFAM" id="SSF56317">
    <property type="entry name" value="Carbon-nitrogen hydrolase"/>
    <property type="match status" value="1"/>
</dbReference>
<protein>
    <submittedName>
        <fullName evidence="4">Beta-ureidopropionase</fullName>
    </submittedName>
</protein>
<dbReference type="Pfam" id="PF00795">
    <property type="entry name" value="CN_hydrolase"/>
    <property type="match status" value="1"/>
</dbReference>
<dbReference type="Gene3D" id="3.60.110.10">
    <property type="entry name" value="Carbon-nitrogen hydrolase"/>
    <property type="match status" value="1"/>
</dbReference>